<dbReference type="EMBL" id="VSSQ01018611">
    <property type="protein sequence ID" value="MPM61950.1"/>
    <property type="molecule type" value="Genomic_DNA"/>
</dbReference>
<sequence>MFIIILKIFVDIAGISKLKIMTMVFSMQQPEIRKFTVEETNGHCYLISRNLIMFTMINIYFPQHYATMVLQNLVQIIVLDFFRQFLQVGD</sequence>
<name>A0A645B916_9ZZZZ</name>
<accession>A0A645B916</accession>
<proteinExistence type="predicted"/>
<dbReference type="AlphaFoldDB" id="A0A645B916"/>
<evidence type="ECO:0000313" key="1">
    <source>
        <dbReference type="EMBL" id="MPM61950.1"/>
    </source>
</evidence>
<gene>
    <name evidence="1" type="ORF">SDC9_108814</name>
</gene>
<comment type="caution">
    <text evidence="1">The sequence shown here is derived from an EMBL/GenBank/DDBJ whole genome shotgun (WGS) entry which is preliminary data.</text>
</comment>
<protein>
    <submittedName>
        <fullName evidence="1">Uncharacterized protein</fullName>
    </submittedName>
</protein>
<reference evidence="1" key="1">
    <citation type="submission" date="2019-08" db="EMBL/GenBank/DDBJ databases">
        <authorList>
            <person name="Kucharzyk K."/>
            <person name="Murdoch R.W."/>
            <person name="Higgins S."/>
            <person name="Loffler F."/>
        </authorList>
    </citation>
    <scope>NUCLEOTIDE SEQUENCE</scope>
</reference>
<organism evidence="1">
    <name type="scientific">bioreactor metagenome</name>
    <dbReference type="NCBI Taxonomy" id="1076179"/>
    <lineage>
        <taxon>unclassified sequences</taxon>
        <taxon>metagenomes</taxon>
        <taxon>ecological metagenomes</taxon>
    </lineage>
</organism>